<evidence type="ECO:0000256" key="2">
    <source>
        <dbReference type="ARBA" id="ARBA00001946"/>
    </source>
</evidence>
<organism evidence="8 9">
    <name type="scientific">Rudaeicoccus suwonensis</name>
    <dbReference type="NCBI Taxonomy" id="657409"/>
    <lineage>
        <taxon>Bacteria</taxon>
        <taxon>Bacillati</taxon>
        <taxon>Actinomycetota</taxon>
        <taxon>Actinomycetes</taxon>
        <taxon>Micrococcales</taxon>
        <taxon>Dermacoccaceae</taxon>
        <taxon>Rudaeicoccus</taxon>
    </lineage>
</organism>
<comment type="cofactor">
    <cofactor evidence="2">
        <name>Mg(2+)</name>
        <dbReference type="ChEBI" id="CHEBI:18420"/>
    </cofactor>
</comment>
<accession>A0A561E321</accession>
<dbReference type="PANTHER" id="PTHR12992:SF11">
    <property type="entry name" value="MITOCHONDRIAL COENZYME A DIPHOSPHATASE NUDT8"/>
    <property type="match status" value="1"/>
</dbReference>
<reference evidence="8 9" key="1">
    <citation type="submission" date="2019-06" db="EMBL/GenBank/DDBJ databases">
        <title>Sequencing the genomes of 1000 actinobacteria strains.</title>
        <authorList>
            <person name="Klenk H.-P."/>
        </authorList>
    </citation>
    <scope>NUCLEOTIDE SEQUENCE [LARGE SCALE GENOMIC DNA]</scope>
    <source>
        <strain evidence="8 9">DSM 19560</strain>
    </source>
</reference>
<comment type="cofactor">
    <cofactor evidence="1">
        <name>Mn(2+)</name>
        <dbReference type="ChEBI" id="CHEBI:29035"/>
    </cofactor>
</comment>
<dbReference type="SUPFAM" id="SSF55811">
    <property type="entry name" value="Nudix"/>
    <property type="match status" value="1"/>
</dbReference>
<keyword evidence="6" id="KW-0464">Manganese</keyword>
<evidence type="ECO:0000259" key="7">
    <source>
        <dbReference type="PROSITE" id="PS51462"/>
    </source>
</evidence>
<dbReference type="InterPro" id="IPR045121">
    <property type="entry name" value="CoAse"/>
</dbReference>
<evidence type="ECO:0000256" key="1">
    <source>
        <dbReference type="ARBA" id="ARBA00001936"/>
    </source>
</evidence>
<keyword evidence="3" id="KW-0479">Metal-binding</keyword>
<proteinExistence type="predicted"/>
<dbReference type="Proteomes" id="UP000318297">
    <property type="component" value="Unassembled WGS sequence"/>
</dbReference>
<evidence type="ECO:0000256" key="4">
    <source>
        <dbReference type="ARBA" id="ARBA00022801"/>
    </source>
</evidence>
<evidence type="ECO:0000256" key="5">
    <source>
        <dbReference type="ARBA" id="ARBA00022842"/>
    </source>
</evidence>
<comment type="caution">
    <text evidence="8">The sequence shown here is derived from an EMBL/GenBank/DDBJ whole genome shotgun (WGS) entry which is preliminary data.</text>
</comment>
<dbReference type="AlphaFoldDB" id="A0A561E321"/>
<protein>
    <submittedName>
        <fullName evidence="8">NUDIX domain-containing protein</fullName>
    </submittedName>
</protein>
<dbReference type="EMBL" id="VIVQ01000002">
    <property type="protein sequence ID" value="TWE10013.1"/>
    <property type="molecule type" value="Genomic_DNA"/>
</dbReference>
<keyword evidence="5" id="KW-0460">Magnesium</keyword>
<dbReference type="Pfam" id="PF00293">
    <property type="entry name" value="NUDIX"/>
    <property type="match status" value="1"/>
</dbReference>
<dbReference type="GO" id="GO:0010945">
    <property type="term" value="F:coenzyme A diphosphatase activity"/>
    <property type="evidence" value="ECO:0007669"/>
    <property type="project" value="InterPro"/>
</dbReference>
<dbReference type="GO" id="GO:0046872">
    <property type="term" value="F:metal ion binding"/>
    <property type="evidence" value="ECO:0007669"/>
    <property type="project" value="UniProtKB-KW"/>
</dbReference>
<gene>
    <name evidence="8" type="ORF">BKA23_2360</name>
</gene>
<evidence type="ECO:0000313" key="8">
    <source>
        <dbReference type="EMBL" id="TWE10013.1"/>
    </source>
</evidence>
<dbReference type="Gene3D" id="3.90.79.10">
    <property type="entry name" value="Nucleoside Triphosphate Pyrophosphohydrolase"/>
    <property type="match status" value="1"/>
</dbReference>
<evidence type="ECO:0000256" key="6">
    <source>
        <dbReference type="ARBA" id="ARBA00023211"/>
    </source>
</evidence>
<name>A0A561E321_9MICO</name>
<dbReference type="CDD" id="cd03426">
    <property type="entry name" value="NUDIX_CoAse_Nudt7"/>
    <property type="match status" value="1"/>
</dbReference>
<dbReference type="PROSITE" id="PS51462">
    <property type="entry name" value="NUDIX"/>
    <property type="match status" value="1"/>
</dbReference>
<dbReference type="PANTHER" id="PTHR12992">
    <property type="entry name" value="NUDIX HYDROLASE"/>
    <property type="match status" value="1"/>
</dbReference>
<dbReference type="InterPro" id="IPR015797">
    <property type="entry name" value="NUDIX_hydrolase-like_dom_sf"/>
</dbReference>
<dbReference type="RefSeq" id="WP_145228752.1">
    <property type="nucleotide sequence ID" value="NZ_VIVQ01000002.1"/>
</dbReference>
<dbReference type="OrthoDB" id="9802805at2"/>
<sequence length="218" mass="23313">MTEPAIPAPVPAWLPALVTGAHAQPLLPHLPPASGRESAVLLLFGPHDDAIGADVVLTERAATLRKHAGQVSFPGGSVDPGDETVAHTALREAHEEIGLDPHGVEVVGHLPVLPLSVTGFQVTPVAAWAALPTPIRVVDTAEVAQVVRVPLSELVDPANRFTAVHPSRRFDAPGFEVEGLFVWGFTAIVLDLTLRLAGLEQPWDLQRRIEVPERYRTA</sequence>
<dbReference type="InterPro" id="IPR000086">
    <property type="entry name" value="NUDIX_hydrolase_dom"/>
</dbReference>
<evidence type="ECO:0000256" key="3">
    <source>
        <dbReference type="ARBA" id="ARBA00022723"/>
    </source>
</evidence>
<keyword evidence="9" id="KW-1185">Reference proteome</keyword>
<keyword evidence="4" id="KW-0378">Hydrolase</keyword>
<evidence type="ECO:0000313" key="9">
    <source>
        <dbReference type="Proteomes" id="UP000318297"/>
    </source>
</evidence>
<feature type="domain" description="Nudix hydrolase" evidence="7">
    <location>
        <begin position="34"/>
        <end position="177"/>
    </location>
</feature>